<dbReference type="GO" id="GO:0005886">
    <property type="term" value="C:plasma membrane"/>
    <property type="evidence" value="ECO:0000318"/>
    <property type="project" value="GO_Central"/>
</dbReference>
<keyword evidence="4" id="KW-1133">Transmembrane helix</keyword>
<dbReference type="EMBL" id="KB097269">
    <property type="protein sequence ID" value="ESN97962.1"/>
    <property type="molecule type" value="Genomic_DNA"/>
</dbReference>
<sequence length="1299" mass="146626">MQHCQKHSYQDGQNCFCGFIEDQTDTQFPFEYNTCSNDCPGDAPETQILLTLNYSTISHCKNLTRMVGDCDGECRPGWKAASCSVRDCSNAFGDCGSELRCENTIVGLGTFSDCVCGPGKYRTTLWTCEDLKIRRNLSYRKKVLSSSLHEHYSYPYSRASLVNGVLLGEVMLHLSRKVPQWIAIDLESKYEIEYVIAYNRNCRWYCDIHIRRLKVGVNKTLEEATVEKLGNYDFCGFLPDLRSYHATKPLRITCTPKPLLGRFVIIQPSTAEPLALNEVEVYEKIKRPPVDYIGCFETFNPTAVSLHAKEGCQDECERLDPDKVVFAMKDGECYCGGNADVLLSTNEAEDCEGNFAVYSDKKIIATTIIGCFKDAKLEEKTDSGVTVQRDFAYKSCFLYCKNQYSKEFAIKVDKCICGDLIIGSEQVAMSECNTVCGDEISKSCGAANRYSLYNLFDTYDFLEKPRNSFCMNLPTPPAECRPGQCNPGWQGARCDIKKIDCHQRRHGSNPKTTDGRSKTGSKYDVPHGFKLMKNGRLIRTHVMYLGCYWSVVVEKSTPVQSYMQCKEFCLAVENIFMIGLQRGEACHCLSSAKYPVSSSHCDMSCSNCYDACGGSEFFSVYQIRERLDFSESLISLNEFDVNPSSHSLVSVPAITIDTCMSICFERNFSHATLKNEPAKEPLCYCSKPSDTAAIKCLSDLEMLSNCNVECPGNDRQMCSGTNCQPRRTTLRHFEFQTAFSHQSKCKSSVETKCTECETGWTSECDERALPKTMNLAFRRTISAEPFIAAYPFINASDLKQFDWKYAVDGYMLDWEIVHLLFLKGPVDSIVGWMAVDLVEEYQIETVIIYPRICDHHCKSKIVVYLNSSKLESVECGKYPVAGGSCHENDAININCAKSEKKFRFVIIMKGVEEQDSVFTFSEVEVYGAGYNLKPFSYVGCFEKFDRFNSSQDVNHGNDENCRKYCAGFNVENFIFALHKRKFCVCGKDADVQMDMTTCEDHYEVFSDHLNKPSYLGCFNNDAIESRAQSKEEANMDSPFKSCLLYCSVYQFEEFAIKVVNFASTRTGLATNFFLFFLGAFKFLCPESCSVQSGATYTYVCTLKQDTRRSNQDGKYCVCGDRLFAGNQQIDSSLCQMKCKSENWKTCGSADTFSLYKRQNMFNYRNNPVNYHFCMNEKEVASDCEPGHCTAGWTGELCDKRNCPVENGACGVNAICTQYNWAGSEIPECKYPENYGLNKNGLLQEFGFVAISRREYIGCYALVVHSSVKPVYSVVACENFCANEQDAYLIGLGVSFFFIT</sequence>
<proteinExistence type="predicted"/>
<dbReference type="InterPro" id="IPR008979">
    <property type="entry name" value="Galactose-bd-like_sf"/>
</dbReference>
<evidence type="ECO:0000256" key="4">
    <source>
        <dbReference type="ARBA" id="ARBA00022989"/>
    </source>
</evidence>
<evidence type="ECO:0000313" key="10">
    <source>
        <dbReference type="Proteomes" id="UP000015101"/>
    </source>
</evidence>
<feature type="domain" description="WSC" evidence="7">
    <location>
        <begin position="365"/>
        <end position="456"/>
    </location>
</feature>
<feature type="domain" description="WSC" evidence="7">
    <location>
        <begin position="632"/>
        <end position="730"/>
    </location>
</feature>
<dbReference type="OMA" id="LHGNAMT"/>
<evidence type="ECO:0000256" key="6">
    <source>
        <dbReference type="ARBA" id="ARBA00023180"/>
    </source>
</evidence>
<evidence type="ECO:0000259" key="7">
    <source>
        <dbReference type="PROSITE" id="PS51212"/>
    </source>
</evidence>
<comment type="subcellular location">
    <subcellularLocation>
        <location evidence="1">Membrane</location>
        <topology evidence="1">Single-pass membrane protein</topology>
    </subcellularLocation>
</comment>
<dbReference type="Gene3D" id="2.60.120.260">
    <property type="entry name" value="Galactose-binding domain-like"/>
    <property type="match status" value="2"/>
</dbReference>
<evidence type="ECO:0000256" key="3">
    <source>
        <dbReference type="ARBA" id="ARBA00022729"/>
    </source>
</evidence>
<evidence type="ECO:0000256" key="1">
    <source>
        <dbReference type="ARBA" id="ARBA00004167"/>
    </source>
</evidence>
<evidence type="ECO:0000313" key="9">
    <source>
        <dbReference type="EnsemblMetazoa" id="HelroP177633"/>
    </source>
</evidence>
<dbReference type="OrthoDB" id="4781at2759"/>
<dbReference type="PROSITE" id="PS51212">
    <property type="entry name" value="WSC"/>
    <property type="match status" value="3"/>
</dbReference>
<dbReference type="HOGENOM" id="CLU_261633_0_0_1"/>
<keyword evidence="3" id="KW-0732">Signal</keyword>
<dbReference type="EnsemblMetazoa" id="HelroT177633">
    <property type="protein sequence ID" value="HelroP177633"/>
    <property type="gene ID" value="HelroG177633"/>
</dbReference>
<accession>T1FBZ1</accession>
<evidence type="ECO:0000256" key="5">
    <source>
        <dbReference type="ARBA" id="ARBA00023136"/>
    </source>
</evidence>
<dbReference type="SMART" id="SM00321">
    <property type="entry name" value="WSC"/>
    <property type="match status" value="2"/>
</dbReference>
<reference evidence="9" key="3">
    <citation type="submission" date="2015-06" db="UniProtKB">
        <authorList>
            <consortium name="EnsemblMetazoa"/>
        </authorList>
    </citation>
    <scope>IDENTIFICATION</scope>
</reference>
<keyword evidence="5" id="KW-0472">Membrane</keyword>
<reference evidence="8 10" key="2">
    <citation type="journal article" date="2013" name="Nature">
        <title>Insights into bilaterian evolution from three spiralian genomes.</title>
        <authorList>
            <person name="Simakov O."/>
            <person name="Marletaz F."/>
            <person name="Cho S.J."/>
            <person name="Edsinger-Gonzales E."/>
            <person name="Havlak P."/>
            <person name="Hellsten U."/>
            <person name="Kuo D.H."/>
            <person name="Larsson T."/>
            <person name="Lv J."/>
            <person name="Arendt D."/>
            <person name="Savage R."/>
            <person name="Osoegawa K."/>
            <person name="de Jong P."/>
            <person name="Grimwood J."/>
            <person name="Chapman J.A."/>
            <person name="Shapiro H."/>
            <person name="Aerts A."/>
            <person name="Otillar R.P."/>
            <person name="Terry A.Y."/>
            <person name="Boore J.L."/>
            <person name="Grigoriev I.V."/>
            <person name="Lindberg D.R."/>
            <person name="Seaver E.C."/>
            <person name="Weisblat D.A."/>
            <person name="Putnam N.H."/>
            <person name="Rokhsar D.S."/>
        </authorList>
    </citation>
    <scope>NUCLEOTIDE SEQUENCE</scope>
</reference>
<gene>
    <name evidence="9" type="primary">20206340</name>
    <name evidence="8" type="ORF">HELRODRAFT_177633</name>
</gene>
<dbReference type="InterPro" id="IPR002889">
    <property type="entry name" value="WSC_carb-bd"/>
</dbReference>
<dbReference type="InParanoid" id="T1FBZ1"/>
<evidence type="ECO:0000256" key="2">
    <source>
        <dbReference type="ARBA" id="ARBA00022692"/>
    </source>
</evidence>
<organism evidence="9 10">
    <name type="scientific">Helobdella robusta</name>
    <name type="common">Californian leech</name>
    <dbReference type="NCBI Taxonomy" id="6412"/>
    <lineage>
        <taxon>Eukaryota</taxon>
        <taxon>Metazoa</taxon>
        <taxon>Spiralia</taxon>
        <taxon>Lophotrochozoa</taxon>
        <taxon>Annelida</taxon>
        <taxon>Clitellata</taxon>
        <taxon>Hirudinea</taxon>
        <taxon>Rhynchobdellida</taxon>
        <taxon>Glossiphoniidae</taxon>
        <taxon>Helobdella</taxon>
    </lineage>
</organism>
<dbReference type="KEGG" id="hro:HELRODRAFT_177633"/>
<protein>
    <recommendedName>
        <fullName evidence="7">WSC domain-containing protein</fullName>
    </recommendedName>
</protein>
<dbReference type="CTD" id="20206340"/>
<dbReference type="EMBL" id="AMQM01006112">
    <property type="status" value="NOT_ANNOTATED_CDS"/>
    <property type="molecule type" value="Genomic_DNA"/>
</dbReference>
<evidence type="ECO:0000313" key="8">
    <source>
        <dbReference type="EMBL" id="ESN97962.1"/>
    </source>
</evidence>
<keyword evidence="2" id="KW-0812">Transmembrane</keyword>
<dbReference type="InterPro" id="IPR051836">
    <property type="entry name" value="Kremen_rcpt"/>
</dbReference>
<keyword evidence="6" id="KW-0325">Glycoprotein</keyword>
<name>T1FBZ1_HELRO</name>
<dbReference type="PANTHER" id="PTHR24269:SF16">
    <property type="entry name" value="PROTEIN SLG1"/>
    <property type="match status" value="1"/>
</dbReference>
<dbReference type="EMBL" id="AMQM01006113">
    <property type="status" value="NOT_ANNOTATED_CDS"/>
    <property type="molecule type" value="Genomic_DNA"/>
</dbReference>
<dbReference type="Pfam" id="PF01822">
    <property type="entry name" value="WSC"/>
    <property type="match status" value="1"/>
</dbReference>
<reference evidence="10" key="1">
    <citation type="submission" date="2012-12" db="EMBL/GenBank/DDBJ databases">
        <authorList>
            <person name="Hellsten U."/>
            <person name="Grimwood J."/>
            <person name="Chapman J.A."/>
            <person name="Shapiro H."/>
            <person name="Aerts A."/>
            <person name="Otillar R.P."/>
            <person name="Terry A.Y."/>
            <person name="Boore J.L."/>
            <person name="Simakov O."/>
            <person name="Marletaz F."/>
            <person name="Cho S.-J."/>
            <person name="Edsinger-Gonzales E."/>
            <person name="Havlak P."/>
            <person name="Kuo D.-H."/>
            <person name="Larsson T."/>
            <person name="Lv J."/>
            <person name="Arendt D."/>
            <person name="Savage R."/>
            <person name="Osoegawa K."/>
            <person name="de Jong P."/>
            <person name="Lindberg D.R."/>
            <person name="Seaver E.C."/>
            <person name="Weisblat D.A."/>
            <person name="Putnam N.H."/>
            <person name="Grigoriev I.V."/>
            <person name="Rokhsar D.S."/>
        </authorList>
    </citation>
    <scope>NUCLEOTIDE SEQUENCE</scope>
</reference>
<dbReference type="GO" id="GO:0004888">
    <property type="term" value="F:transmembrane signaling receptor activity"/>
    <property type="evidence" value="ECO:0000318"/>
    <property type="project" value="GO_Central"/>
</dbReference>
<dbReference type="SUPFAM" id="SSF49785">
    <property type="entry name" value="Galactose-binding domain-like"/>
    <property type="match status" value="1"/>
</dbReference>
<dbReference type="RefSeq" id="XP_009024029.1">
    <property type="nucleotide sequence ID" value="XM_009025781.1"/>
</dbReference>
<keyword evidence="10" id="KW-1185">Reference proteome</keyword>
<dbReference type="PANTHER" id="PTHR24269">
    <property type="entry name" value="KREMEN PROTEIN"/>
    <property type="match status" value="1"/>
</dbReference>
<dbReference type="GeneID" id="20206340"/>
<feature type="domain" description="WSC" evidence="7">
    <location>
        <begin position="541"/>
        <end position="624"/>
    </location>
</feature>
<dbReference type="Proteomes" id="UP000015101">
    <property type="component" value="Unassembled WGS sequence"/>
</dbReference>
<dbReference type="GO" id="GO:0007165">
    <property type="term" value="P:signal transduction"/>
    <property type="evidence" value="ECO:0000318"/>
    <property type="project" value="GO_Central"/>
</dbReference>